<sequence length="62" mass="6913">MGNHRLGNGAPSSANKHRFSKFPKTQRTLPAHLPRGLDMTGFVVTFIIACLVKKTSIKLQFF</sequence>
<accession>A0A8B5YJC4</accession>
<dbReference type="EMBL" id="NILC01000004">
    <property type="protein sequence ID" value="TWL33314.1"/>
    <property type="molecule type" value="Genomic_DNA"/>
</dbReference>
<feature type="region of interest" description="Disordered" evidence="1">
    <location>
        <begin position="1"/>
        <end position="27"/>
    </location>
</feature>
<organism evidence="2 3">
    <name type="scientific">Bacillus licheniformis</name>
    <dbReference type="NCBI Taxonomy" id="1402"/>
    <lineage>
        <taxon>Bacteria</taxon>
        <taxon>Bacillati</taxon>
        <taxon>Bacillota</taxon>
        <taxon>Bacilli</taxon>
        <taxon>Bacillales</taxon>
        <taxon>Bacillaceae</taxon>
        <taxon>Bacillus</taxon>
    </lineage>
</organism>
<evidence type="ECO:0000256" key="1">
    <source>
        <dbReference type="SAM" id="MobiDB-lite"/>
    </source>
</evidence>
<comment type="caution">
    <text evidence="2">The sequence shown here is derived from an EMBL/GenBank/DDBJ whole genome shotgun (WGS) entry which is preliminary data.</text>
</comment>
<proteinExistence type="predicted"/>
<evidence type="ECO:0000313" key="2">
    <source>
        <dbReference type="EMBL" id="TWL33314.1"/>
    </source>
</evidence>
<protein>
    <submittedName>
        <fullName evidence="2">Uncharacterized protein</fullName>
    </submittedName>
</protein>
<gene>
    <name evidence="2" type="ORF">CHCC16736_4126</name>
</gene>
<name>A0A8B5YJC4_BACLI</name>
<dbReference type="Proteomes" id="UP000435910">
    <property type="component" value="Unassembled WGS sequence"/>
</dbReference>
<evidence type="ECO:0000313" key="3">
    <source>
        <dbReference type="Proteomes" id="UP000435910"/>
    </source>
</evidence>
<dbReference type="AlphaFoldDB" id="A0A8B5YJC4"/>
<reference evidence="2 3" key="1">
    <citation type="submission" date="2019-06" db="EMBL/GenBank/DDBJ databases">
        <title>Genome sequence analysis of &gt;100 Bacillus licheniformis strains suggests intrinsic resistance to this species.</title>
        <authorList>
            <person name="Wels M."/>
            <person name="Siezen R.J."/>
            <person name="Johansen E."/>
            <person name="Stuer-Lauridsen B."/>
            <person name="Bjerre K."/>
            <person name="Nielsen B.K.K."/>
        </authorList>
    </citation>
    <scope>NUCLEOTIDE SEQUENCE [LARGE SCALE GENOMIC DNA]</scope>
    <source>
        <strain evidence="2 3">BAC-16736</strain>
    </source>
</reference>